<keyword evidence="13 14" id="KW-0472">Membrane</keyword>
<dbReference type="GO" id="GO:0008237">
    <property type="term" value="F:metallopeptidase activity"/>
    <property type="evidence" value="ECO:0007669"/>
    <property type="project" value="UniProtKB-UniRule"/>
</dbReference>
<feature type="transmembrane region" description="Helical" evidence="14">
    <location>
        <begin position="163"/>
        <end position="185"/>
    </location>
</feature>
<keyword evidence="10 14" id="KW-1133">Transmembrane helix</keyword>
<keyword evidence="6 14" id="KW-0479">Metal-binding</keyword>
<dbReference type="PANTHER" id="PTHR39188">
    <property type="entry name" value="MEMBRANE-ASSOCIATED ZINC METALLOPROTEASE M50B"/>
    <property type="match status" value="1"/>
</dbReference>
<keyword evidence="4 14" id="KW-0645">Protease</keyword>
<dbReference type="Pfam" id="PF02163">
    <property type="entry name" value="Peptidase_M50"/>
    <property type="match status" value="1"/>
</dbReference>
<evidence type="ECO:0000256" key="15">
    <source>
        <dbReference type="PIRSR" id="PIRSR006404-1"/>
    </source>
</evidence>
<evidence type="ECO:0000256" key="9">
    <source>
        <dbReference type="ARBA" id="ARBA00022833"/>
    </source>
</evidence>
<comment type="similarity">
    <text evidence="2 14">Belongs to the peptidase M50B family.</text>
</comment>
<feature type="binding site" evidence="16">
    <location>
        <position position="94"/>
    </location>
    <ligand>
        <name>Zn(2+)</name>
        <dbReference type="ChEBI" id="CHEBI:29105"/>
        <note>catalytic</note>
    </ligand>
</feature>
<gene>
    <name evidence="19" type="ORF">Sya03_40050</name>
</gene>
<keyword evidence="9 14" id="KW-0862">Zinc</keyword>
<evidence type="ECO:0000256" key="4">
    <source>
        <dbReference type="ARBA" id="ARBA00022670"/>
    </source>
</evidence>
<evidence type="ECO:0000256" key="13">
    <source>
        <dbReference type="ARBA" id="ARBA00023136"/>
    </source>
</evidence>
<evidence type="ECO:0000313" key="19">
    <source>
        <dbReference type="EMBL" id="GIJ04653.1"/>
    </source>
</evidence>
<keyword evidence="7" id="KW-0677">Repeat</keyword>
<feature type="transmembrane region" description="Helical" evidence="14">
    <location>
        <begin position="35"/>
        <end position="58"/>
    </location>
</feature>
<evidence type="ECO:0000256" key="11">
    <source>
        <dbReference type="ARBA" id="ARBA00023049"/>
    </source>
</evidence>
<evidence type="ECO:0000256" key="16">
    <source>
        <dbReference type="PIRSR" id="PIRSR006404-2"/>
    </source>
</evidence>
<keyword evidence="12" id="KW-0129">CBS domain</keyword>
<feature type="active site" evidence="15">
    <location>
        <position position="91"/>
    </location>
</feature>
<comment type="caution">
    <text evidence="19">The sequence shown here is derived from an EMBL/GenBank/DDBJ whole genome shotgun (WGS) entry which is preliminary data.</text>
</comment>
<evidence type="ECO:0000256" key="1">
    <source>
        <dbReference type="ARBA" id="ARBA00004651"/>
    </source>
</evidence>
<feature type="domain" description="Peptidase M50" evidence="18">
    <location>
        <begin position="79"/>
        <end position="165"/>
    </location>
</feature>
<keyword evidence="20" id="KW-1185">Reference proteome</keyword>
<feature type="transmembrane region" description="Helical" evidence="14">
    <location>
        <begin position="70"/>
        <end position="90"/>
    </location>
</feature>
<evidence type="ECO:0000256" key="14">
    <source>
        <dbReference type="PIRNR" id="PIRNR006404"/>
    </source>
</evidence>
<evidence type="ECO:0000313" key="20">
    <source>
        <dbReference type="Proteomes" id="UP000652013"/>
    </source>
</evidence>
<evidence type="ECO:0000256" key="17">
    <source>
        <dbReference type="SAM" id="MobiDB-lite"/>
    </source>
</evidence>
<dbReference type="PANTHER" id="PTHR39188:SF3">
    <property type="entry name" value="STAGE IV SPORULATION PROTEIN FB"/>
    <property type="match status" value="1"/>
</dbReference>
<feature type="region of interest" description="Disordered" evidence="17">
    <location>
        <begin position="284"/>
        <end position="315"/>
    </location>
</feature>
<sequence>MRTVRSGAISSIDAVSESAPPAPPTRRGPRPLARVLGIPVFARASMLLLAGVVTLIYGQFAQRTLDLAPAVGYALGLLFVVLLLGSVLLHELGHALTARRYGIGVRGITLELLGGYTEMDRDAPSARVDLLVSLAGPAVSAVLGGFAAVAAAVLPDRTLADQLAFQLALGNIVVAVFNVLPGLPLDGGRALRAAVWAATKDRHRATVVAGWAGRVLAAGTAFSVVLATAHGYLTVFGLVFLLLVTFTLYQGATQSIRLGRMSSRFPLVKVDELARPVLSVPSGTPLAEAQRRHADAAPPPEARRGRRPRGAVPAGPALGIADASGRLVALVDRAAAAAVPADRRPWVSVDSVARSVAGLPALPAGLSGEQVVKAVQAHPGAQYLVTAGEDVVGVLHVADLAEVLEPGRRAR</sequence>
<evidence type="ECO:0000259" key="18">
    <source>
        <dbReference type="Pfam" id="PF02163"/>
    </source>
</evidence>
<dbReference type="GO" id="GO:0046872">
    <property type="term" value="F:metal ion binding"/>
    <property type="evidence" value="ECO:0007669"/>
    <property type="project" value="UniProtKB-UniRule"/>
</dbReference>
<dbReference type="PIRSF" id="PIRSF006404">
    <property type="entry name" value="UCP006404_Pept_M50_CBS"/>
    <property type="match status" value="1"/>
</dbReference>
<accession>A0A8J3Y9Z9</accession>
<evidence type="ECO:0000256" key="6">
    <source>
        <dbReference type="ARBA" id="ARBA00022723"/>
    </source>
</evidence>
<comment type="cofactor">
    <cofactor evidence="14 16">
        <name>Zn(2+)</name>
        <dbReference type="ChEBI" id="CHEBI:29105"/>
    </cofactor>
    <text evidence="14 16">Binds 1 zinc ion per subunit.</text>
</comment>
<dbReference type="GO" id="GO:0006508">
    <property type="term" value="P:proteolysis"/>
    <property type="evidence" value="ECO:0007669"/>
    <property type="project" value="UniProtKB-KW"/>
</dbReference>
<comment type="subcellular location">
    <subcellularLocation>
        <location evidence="1 14">Cell membrane</location>
        <topology evidence="1 14">Multi-pass membrane protein</topology>
    </subcellularLocation>
</comment>
<proteinExistence type="inferred from homology"/>
<evidence type="ECO:0000256" key="2">
    <source>
        <dbReference type="ARBA" id="ARBA00007931"/>
    </source>
</evidence>
<feature type="region of interest" description="Disordered" evidence="17">
    <location>
        <begin position="1"/>
        <end position="29"/>
    </location>
</feature>
<keyword evidence="5 14" id="KW-0812">Transmembrane</keyword>
<feature type="transmembrane region" description="Helical" evidence="14">
    <location>
        <begin position="232"/>
        <end position="252"/>
    </location>
</feature>
<dbReference type="Proteomes" id="UP000652013">
    <property type="component" value="Unassembled WGS sequence"/>
</dbReference>
<name>A0A8J3Y9Z9_9ACTN</name>
<dbReference type="GO" id="GO:0005886">
    <property type="term" value="C:plasma membrane"/>
    <property type="evidence" value="ECO:0007669"/>
    <property type="project" value="UniProtKB-SubCell"/>
</dbReference>
<reference evidence="19" key="1">
    <citation type="submission" date="2021-01" db="EMBL/GenBank/DDBJ databases">
        <title>Whole genome shotgun sequence of Spirilliplanes yamanashiensis NBRC 15828.</title>
        <authorList>
            <person name="Komaki H."/>
            <person name="Tamura T."/>
        </authorList>
    </citation>
    <scope>NUCLEOTIDE SEQUENCE</scope>
    <source>
        <strain evidence="19">NBRC 15828</strain>
    </source>
</reference>
<evidence type="ECO:0000256" key="8">
    <source>
        <dbReference type="ARBA" id="ARBA00022801"/>
    </source>
</evidence>
<dbReference type="EMBL" id="BOOY01000029">
    <property type="protein sequence ID" value="GIJ04653.1"/>
    <property type="molecule type" value="Genomic_DNA"/>
</dbReference>
<evidence type="ECO:0000256" key="12">
    <source>
        <dbReference type="ARBA" id="ARBA00023122"/>
    </source>
</evidence>
<feature type="binding site" evidence="16">
    <location>
        <position position="186"/>
    </location>
    <ligand>
        <name>Zn(2+)</name>
        <dbReference type="ChEBI" id="CHEBI:29105"/>
        <note>catalytic</note>
    </ligand>
</feature>
<keyword evidence="11 14" id="KW-0482">Metalloprotease</keyword>
<feature type="transmembrane region" description="Helical" evidence="14">
    <location>
        <begin position="130"/>
        <end position="151"/>
    </location>
</feature>
<dbReference type="AlphaFoldDB" id="A0A8J3Y9Z9"/>
<feature type="binding site" evidence="16">
    <location>
        <position position="90"/>
    </location>
    <ligand>
        <name>Zn(2+)</name>
        <dbReference type="ChEBI" id="CHEBI:29105"/>
        <note>catalytic</note>
    </ligand>
</feature>
<dbReference type="InterPro" id="IPR008915">
    <property type="entry name" value="Peptidase_M50"/>
</dbReference>
<evidence type="ECO:0000256" key="7">
    <source>
        <dbReference type="ARBA" id="ARBA00022737"/>
    </source>
</evidence>
<evidence type="ECO:0000256" key="3">
    <source>
        <dbReference type="ARBA" id="ARBA00022475"/>
    </source>
</evidence>
<keyword evidence="3 14" id="KW-1003">Cell membrane</keyword>
<evidence type="ECO:0000256" key="5">
    <source>
        <dbReference type="ARBA" id="ARBA00022692"/>
    </source>
</evidence>
<organism evidence="19 20">
    <name type="scientific">Spirilliplanes yamanashiensis</name>
    <dbReference type="NCBI Taxonomy" id="42233"/>
    <lineage>
        <taxon>Bacteria</taxon>
        <taxon>Bacillati</taxon>
        <taxon>Actinomycetota</taxon>
        <taxon>Actinomycetes</taxon>
        <taxon>Micromonosporales</taxon>
        <taxon>Micromonosporaceae</taxon>
        <taxon>Spirilliplanes</taxon>
    </lineage>
</organism>
<feature type="transmembrane region" description="Helical" evidence="14">
    <location>
        <begin position="205"/>
        <end position="226"/>
    </location>
</feature>
<dbReference type="InterPro" id="IPR016483">
    <property type="entry name" value="UCP006404_Pept_M50_CBS"/>
</dbReference>
<protein>
    <recommendedName>
        <fullName evidence="14">Zinc metalloprotease</fullName>
    </recommendedName>
</protein>
<evidence type="ECO:0000256" key="10">
    <source>
        <dbReference type="ARBA" id="ARBA00022989"/>
    </source>
</evidence>
<keyword evidence="8 14" id="KW-0378">Hydrolase</keyword>